<organism evidence="2 3">
    <name type="scientific">Hymenobacter saemangeumensis</name>
    <dbReference type="NCBI Taxonomy" id="1084522"/>
    <lineage>
        <taxon>Bacteria</taxon>
        <taxon>Pseudomonadati</taxon>
        <taxon>Bacteroidota</taxon>
        <taxon>Cytophagia</taxon>
        <taxon>Cytophagales</taxon>
        <taxon>Hymenobacteraceae</taxon>
        <taxon>Hymenobacter</taxon>
    </lineage>
</organism>
<feature type="compositionally biased region" description="Basic and acidic residues" evidence="1">
    <location>
        <begin position="69"/>
        <end position="80"/>
    </location>
</feature>
<sequence>MARNQAQGADPQPTDPSEENNRVDGASTRMIEDAIHGQTLDPERDGQRDEDQQDDSMHPEIPSVGPARASDENLPRELTKPSDNNFTLPEMREE</sequence>
<gene>
    <name evidence="2" type="ORF">GCM10023185_21680</name>
</gene>
<dbReference type="EMBL" id="BAABGZ010000022">
    <property type="protein sequence ID" value="GAA4357160.1"/>
    <property type="molecule type" value="Genomic_DNA"/>
</dbReference>
<dbReference type="RefSeq" id="WP_345236061.1">
    <property type="nucleotide sequence ID" value="NZ_BAABGZ010000022.1"/>
</dbReference>
<feature type="compositionally biased region" description="Basic and acidic residues" evidence="1">
    <location>
        <begin position="30"/>
        <end position="58"/>
    </location>
</feature>
<protein>
    <submittedName>
        <fullName evidence="2">Uncharacterized protein</fullName>
    </submittedName>
</protein>
<evidence type="ECO:0000313" key="2">
    <source>
        <dbReference type="EMBL" id="GAA4357160.1"/>
    </source>
</evidence>
<keyword evidence="3" id="KW-1185">Reference proteome</keyword>
<dbReference type="Proteomes" id="UP001501153">
    <property type="component" value="Unassembled WGS sequence"/>
</dbReference>
<proteinExistence type="predicted"/>
<accession>A0ABP8IED1</accession>
<evidence type="ECO:0000256" key="1">
    <source>
        <dbReference type="SAM" id="MobiDB-lite"/>
    </source>
</evidence>
<evidence type="ECO:0000313" key="3">
    <source>
        <dbReference type="Proteomes" id="UP001501153"/>
    </source>
</evidence>
<comment type="caution">
    <text evidence="2">The sequence shown here is derived from an EMBL/GenBank/DDBJ whole genome shotgun (WGS) entry which is preliminary data.</text>
</comment>
<feature type="region of interest" description="Disordered" evidence="1">
    <location>
        <begin position="1"/>
        <end position="94"/>
    </location>
</feature>
<name>A0ABP8IED1_9BACT</name>
<reference evidence="3" key="1">
    <citation type="journal article" date="2019" name="Int. J. Syst. Evol. Microbiol.">
        <title>The Global Catalogue of Microorganisms (GCM) 10K type strain sequencing project: providing services to taxonomists for standard genome sequencing and annotation.</title>
        <authorList>
            <consortium name="The Broad Institute Genomics Platform"/>
            <consortium name="The Broad Institute Genome Sequencing Center for Infectious Disease"/>
            <person name="Wu L."/>
            <person name="Ma J."/>
        </authorList>
    </citation>
    <scope>NUCLEOTIDE SEQUENCE [LARGE SCALE GENOMIC DNA]</scope>
    <source>
        <strain evidence="3">JCM 17923</strain>
    </source>
</reference>